<protein>
    <submittedName>
        <fullName evidence="1">Uncharacterized protein</fullName>
    </submittedName>
</protein>
<dbReference type="AntiFam" id="ANF00038">
    <property type="entry name" value="Overlaps SRP RNA, same strand"/>
</dbReference>
<organism evidence="1 2">
    <name type="scientific">Hibiscus syriacus</name>
    <name type="common">Rose of Sharon</name>
    <dbReference type="NCBI Taxonomy" id="106335"/>
    <lineage>
        <taxon>Eukaryota</taxon>
        <taxon>Viridiplantae</taxon>
        <taxon>Streptophyta</taxon>
        <taxon>Embryophyta</taxon>
        <taxon>Tracheophyta</taxon>
        <taxon>Spermatophyta</taxon>
        <taxon>Magnoliopsida</taxon>
        <taxon>eudicotyledons</taxon>
        <taxon>Gunneridae</taxon>
        <taxon>Pentapetalae</taxon>
        <taxon>rosids</taxon>
        <taxon>malvids</taxon>
        <taxon>Malvales</taxon>
        <taxon>Malvaceae</taxon>
        <taxon>Malvoideae</taxon>
        <taxon>Hibiscus</taxon>
    </lineage>
</organism>
<comment type="caution">
    <text evidence="1">The sequence shown here is derived from an EMBL/GenBank/DDBJ whole genome shotgun (WGS) entry which is preliminary data.</text>
</comment>
<keyword evidence="2" id="KW-1185">Reference proteome</keyword>
<evidence type="ECO:0000313" key="2">
    <source>
        <dbReference type="Proteomes" id="UP000436088"/>
    </source>
</evidence>
<reference evidence="1" key="1">
    <citation type="submission" date="2019-09" db="EMBL/GenBank/DDBJ databases">
        <title>Draft genome information of white flower Hibiscus syriacus.</title>
        <authorList>
            <person name="Kim Y.-M."/>
        </authorList>
    </citation>
    <scope>NUCLEOTIDE SEQUENCE [LARGE SCALE GENOMIC DNA]</scope>
    <source>
        <strain evidence="1">YM2019G1</strain>
    </source>
</reference>
<name>A0A6A2XH56_HIBSY</name>
<proteinExistence type="predicted"/>
<gene>
    <name evidence="1" type="ORF">F3Y22_tig00112255pilonHSYRG00080</name>
</gene>
<dbReference type="Proteomes" id="UP000436088">
    <property type="component" value="Unassembled WGS sequence"/>
</dbReference>
<accession>A0A6A2XH56</accession>
<evidence type="ECO:0000313" key="1">
    <source>
        <dbReference type="EMBL" id="KAE8669120.1"/>
    </source>
</evidence>
<dbReference type="EMBL" id="VEPZ02001534">
    <property type="protein sequence ID" value="KAE8669120.1"/>
    <property type="molecule type" value="Genomic_DNA"/>
</dbReference>
<dbReference type="AlphaFoldDB" id="A0A6A2XH56"/>
<sequence>MLFAELRVTIAFRGLPVPSYELNRVIWAKAWISCFLNEKAQR</sequence>